<dbReference type="AlphaFoldDB" id="A0A7M7KTT5"/>
<dbReference type="PANTHER" id="PTHR15751:SF12">
    <property type="entry name" value="TRAFFICKING KINESIN-BINDING PROTEIN MILT"/>
    <property type="match status" value="1"/>
</dbReference>
<dbReference type="GO" id="GO:0017022">
    <property type="term" value="F:myosin binding"/>
    <property type="evidence" value="ECO:0007669"/>
    <property type="project" value="TreeGrafter"/>
</dbReference>
<dbReference type="SMART" id="SM01424">
    <property type="entry name" value="HAP1_N"/>
    <property type="match status" value="1"/>
</dbReference>
<evidence type="ECO:0000313" key="7">
    <source>
        <dbReference type="EnsemblMetazoa" id="XP_022671860"/>
    </source>
</evidence>
<evidence type="ECO:0000256" key="2">
    <source>
        <dbReference type="ARBA" id="ARBA00023054"/>
    </source>
</evidence>
<proteinExistence type="predicted"/>
<dbReference type="GO" id="GO:0005739">
    <property type="term" value="C:mitochondrion"/>
    <property type="evidence" value="ECO:0007669"/>
    <property type="project" value="UniProtKB-SubCell"/>
</dbReference>
<dbReference type="GO" id="GO:0006605">
    <property type="term" value="P:protein targeting"/>
    <property type="evidence" value="ECO:0007669"/>
    <property type="project" value="TreeGrafter"/>
</dbReference>
<dbReference type="GO" id="GO:0031410">
    <property type="term" value="C:cytoplasmic vesicle"/>
    <property type="evidence" value="ECO:0007669"/>
    <property type="project" value="TreeGrafter"/>
</dbReference>
<dbReference type="Proteomes" id="UP000594260">
    <property type="component" value="Unplaced"/>
</dbReference>
<evidence type="ECO:0000256" key="4">
    <source>
        <dbReference type="SAM" id="Coils"/>
    </source>
</evidence>
<evidence type="ECO:0000259" key="6">
    <source>
        <dbReference type="SMART" id="SM01424"/>
    </source>
</evidence>
<evidence type="ECO:0000256" key="3">
    <source>
        <dbReference type="ARBA" id="ARBA00023128"/>
    </source>
</evidence>
<feature type="region of interest" description="Disordered" evidence="5">
    <location>
        <begin position="378"/>
        <end position="404"/>
    </location>
</feature>
<dbReference type="PANTHER" id="PTHR15751">
    <property type="entry name" value="TRAFFICKING KINESIN-BINDING PROTEIN"/>
    <property type="match status" value="1"/>
</dbReference>
<keyword evidence="8" id="KW-1185">Reference proteome</keyword>
<dbReference type="GO" id="GO:0047496">
    <property type="term" value="P:vesicle transport along microtubule"/>
    <property type="evidence" value="ECO:0007669"/>
    <property type="project" value="TreeGrafter"/>
</dbReference>
<feature type="domain" description="HAP1 N-terminal" evidence="6">
    <location>
        <begin position="16"/>
        <end position="291"/>
    </location>
</feature>
<dbReference type="RefSeq" id="XP_022671860.1">
    <property type="nucleotide sequence ID" value="XM_022816125.1"/>
</dbReference>
<evidence type="ECO:0000313" key="8">
    <source>
        <dbReference type="Proteomes" id="UP000594260"/>
    </source>
</evidence>
<reference evidence="7" key="1">
    <citation type="submission" date="2021-01" db="UniProtKB">
        <authorList>
            <consortium name="EnsemblMetazoa"/>
        </authorList>
    </citation>
    <scope>IDENTIFICATION</scope>
</reference>
<accession>A0A7M7KTT5</accession>
<keyword evidence="3" id="KW-0496">Mitochondrion</keyword>
<evidence type="ECO:0000256" key="1">
    <source>
        <dbReference type="ARBA" id="ARBA00004173"/>
    </source>
</evidence>
<comment type="subcellular location">
    <subcellularLocation>
        <location evidence="1">Mitochondrion</location>
    </subcellularLocation>
</comment>
<sequence length="465" mass="52750">MFETEKVFTNVNESNQEKVIDEGYHSPYRASFGRVLGTGRLRGHDIPDSDEERGNHFELLCTELLGDMSLLDNRIPLARLLINKAQDIELAIRIGKTLLEEKTKLQDTIDCLNDSMKKAEDETARLRHGLSVANGLLAVHENGQEDDVLPEDSPTYHVDRLKKKIGKLEAEIARLKHESGTWTQHLATNEVLLTKRALELNASQQDKNRLLRELSKKSMMSSKQNEEITRLRKQICVLQEKICAQSVENKTLQISVDEINEARQALTSELANSERKYSELLHAFREDLRQKHHYSDIESDCDIVERHDTEYELDKNDAFEVNYRVVESPGQIGHNSLAAELSTLTMDNSTEPDSSFGQQRISGADSLPHLFRNGDDVSKWPVDSDEPEVMSDVSSAGASTDRKKHKSKRIETQIVLQSRGKKGNALCEGCLVRKNAQQISRLLCLVFACLFIAQTFRRLIMDLLN</sequence>
<dbReference type="GO" id="GO:0048311">
    <property type="term" value="P:mitochondrion distribution"/>
    <property type="evidence" value="ECO:0007669"/>
    <property type="project" value="TreeGrafter"/>
</dbReference>
<evidence type="ECO:0000256" key="5">
    <source>
        <dbReference type="SAM" id="MobiDB-lite"/>
    </source>
</evidence>
<dbReference type="InterPro" id="IPR006933">
    <property type="entry name" value="HAP1_N"/>
</dbReference>
<name>A0A7M7KTT5_VARDE</name>
<dbReference type="Pfam" id="PF04849">
    <property type="entry name" value="HAP1_N"/>
    <property type="match status" value="1"/>
</dbReference>
<feature type="coiled-coil region" evidence="4">
    <location>
        <begin position="249"/>
        <end position="283"/>
    </location>
</feature>
<dbReference type="EnsemblMetazoa" id="XM_022816125">
    <property type="protein sequence ID" value="XP_022671860"/>
    <property type="gene ID" value="LOC111254845"/>
</dbReference>
<dbReference type="GeneID" id="111254845"/>
<dbReference type="InterPro" id="IPR051946">
    <property type="entry name" value="Intracell_Traff-Reg"/>
</dbReference>
<organism evidence="7 8">
    <name type="scientific">Varroa destructor</name>
    <name type="common">Honeybee mite</name>
    <dbReference type="NCBI Taxonomy" id="109461"/>
    <lineage>
        <taxon>Eukaryota</taxon>
        <taxon>Metazoa</taxon>
        <taxon>Ecdysozoa</taxon>
        <taxon>Arthropoda</taxon>
        <taxon>Chelicerata</taxon>
        <taxon>Arachnida</taxon>
        <taxon>Acari</taxon>
        <taxon>Parasitiformes</taxon>
        <taxon>Mesostigmata</taxon>
        <taxon>Gamasina</taxon>
        <taxon>Dermanyssoidea</taxon>
        <taxon>Varroidae</taxon>
        <taxon>Varroa</taxon>
    </lineage>
</organism>
<protein>
    <recommendedName>
        <fullName evidence="6">HAP1 N-terminal domain-containing protein</fullName>
    </recommendedName>
</protein>
<keyword evidence="2 4" id="KW-0175">Coiled coil</keyword>